<sequence length="124" mass="13556">MAGRVESGRTDKADSAFRTIGEVAQDLGIAQHVLRYWETRFPQLRPLQRAGNRRYYRPADVALVRRIDALLNREGYTIKGVQQLLAASATAPADSAPAPAPNDDDLIAALESVRDELRAALAAD</sequence>
<dbReference type="SMART" id="SM00422">
    <property type="entry name" value="HTH_MERR"/>
    <property type="match status" value="1"/>
</dbReference>
<feature type="domain" description="HTH merR-type" evidence="2">
    <location>
        <begin position="19"/>
        <end position="87"/>
    </location>
</feature>
<evidence type="ECO:0000259" key="2">
    <source>
        <dbReference type="PROSITE" id="PS50937"/>
    </source>
</evidence>
<dbReference type="PANTHER" id="PTHR30204:SF15">
    <property type="entry name" value="BLL5018 PROTEIN"/>
    <property type="match status" value="1"/>
</dbReference>
<keyword evidence="4" id="KW-1185">Reference proteome</keyword>
<organism evidence="3 4">
    <name type="scientific">Edaphosphingomonas haloaromaticamans</name>
    <dbReference type="NCBI Taxonomy" id="653954"/>
    <lineage>
        <taxon>Bacteria</taxon>
        <taxon>Pseudomonadati</taxon>
        <taxon>Pseudomonadota</taxon>
        <taxon>Alphaproteobacteria</taxon>
        <taxon>Sphingomonadales</taxon>
        <taxon>Rhizorhabdaceae</taxon>
        <taxon>Edaphosphingomonas</taxon>
    </lineage>
</organism>
<comment type="caution">
    <text evidence="3">The sequence shown here is derived from an EMBL/GenBank/DDBJ whole genome shotgun (WGS) entry which is preliminary data.</text>
</comment>
<keyword evidence="1" id="KW-0238">DNA-binding</keyword>
<dbReference type="Gene3D" id="1.10.1660.10">
    <property type="match status" value="1"/>
</dbReference>
<evidence type="ECO:0000313" key="4">
    <source>
        <dbReference type="Proteomes" id="UP000179467"/>
    </source>
</evidence>
<dbReference type="AlphaFoldDB" id="A0A1S1HAF7"/>
<evidence type="ECO:0000313" key="3">
    <source>
        <dbReference type="EMBL" id="OHT18451.1"/>
    </source>
</evidence>
<dbReference type="CDD" id="cd04765">
    <property type="entry name" value="HTH_MlrA-like_sg2"/>
    <property type="match status" value="1"/>
</dbReference>
<dbReference type="Pfam" id="PF13411">
    <property type="entry name" value="MerR_1"/>
    <property type="match status" value="1"/>
</dbReference>
<dbReference type="InterPro" id="IPR009061">
    <property type="entry name" value="DNA-bd_dom_put_sf"/>
</dbReference>
<gene>
    <name evidence="3" type="ORF">BHE75_00422</name>
</gene>
<protein>
    <recommendedName>
        <fullName evidence="2">HTH merR-type domain-containing protein</fullName>
    </recommendedName>
</protein>
<dbReference type="PANTHER" id="PTHR30204">
    <property type="entry name" value="REDOX-CYCLING DRUG-SENSING TRANSCRIPTIONAL ACTIVATOR SOXR"/>
    <property type="match status" value="1"/>
</dbReference>
<name>A0A1S1HAF7_9SPHN</name>
<dbReference type="Proteomes" id="UP000179467">
    <property type="component" value="Unassembled WGS sequence"/>
</dbReference>
<dbReference type="EMBL" id="MIPT01000001">
    <property type="protein sequence ID" value="OHT18451.1"/>
    <property type="molecule type" value="Genomic_DNA"/>
</dbReference>
<dbReference type="GO" id="GO:0003700">
    <property type="term" value="F:DNA-binding transcription factor activity"/>
    <property type="evidence" value="ECO:0007669"/>
    <property type="project" value="InterPro"/>
</dbReference>
<dbReference type="InterPro" id="IPR047057">
    <property type="entry name" value="MerR_fam"/>
</dbReference>
<evidence type="ECO:0000256" key="1">
    <source>
        <dbReference type="ARBA" id="ARBA00023125"/>
    </source>
</evidence>
<dbReference type="SUPFAM" id="SSF46955">
    <property type="entry name" value="Putative DNA-binding domain"/>
    <property type="match status" value="1"/>
</dbReference>
<dbReference type="GO" id="GO:0003677">
    <property type="term" value="F:DNA binding"/>
    <property type="evidence" value="ECO:0007669"/>
    <property type="project" value="UniProtKB-KW"/>
</dbReference>
<dbReference type="PROSITE" id="PS50937">
    <property type="entry name" value="HTH_MERR_2"/>
    <property type="match status" value="1"/>
</dbReference>
<reference evidence="3 4" key="1">
    <citation type="submission" date="2016-09" db="EMBL/GenBank/DDBJ databases">
        <title>Metabolic pathway, cell adaptation mechanisms and a novel monoxygenase revealed through proteogenomic-transcription analysis of a Sphingomonas haloaromaticamans strain degrading the fungicide ortho-phenylphenol.</title>
        <authorList>
            <person name="Perruchon C."/>
            <person name="Papadopoulou E.S."/>
            <person name="Rousidou C."/>
            <person name="Vasileiadis S."/>
            <person name="Tanou G."/>
            <person name="Amoutzias G."/>
            <person name="Molassiotis A."/>
            <person name="Karpouzas D.G."/>
        </authorList>
    </citation>
    <scope>NUCLEOTIDE SEQUENCE [LARGE SCALE GENOMIC DNA]</scope>
    <source>
        <strain evidence="3 4">P3</strain>
    </source>
</reference>
<accession>A0A1S1HAF7</accession>
<dbReference type="InterPro" id="IPR000551">
    <property type="entry name" value="MerR-type_HTH_dom"/>
</dbReference>
<proteinExistence type="predicted"/>